<evidence type="ECO:0000256" key="3">
    <source>
        <dbReference type="ARBA" id="ARBA00012700"/>
    </source>
</evidence>
<keyword evidence="6" id="KW-0808">Transferase</keyword>
<keyword evidence="8" id="KW-0460">Magnesium</keyword>
<evidence type="ECO:0000256" key="15">
    <source>
        <dbReference type="ARBA" id="ARBA00050225"/>
    </source>
</evidence>
<comment type="catalytic activity">
    <reaction evidence="15">
        <text>L-cysteinyl-[protein] + (2E,6E)-farnesyl diphosphate = S-(2E,6E)-farnesyl-L-cysteinyl-[protein] + diphosphate</text>
        <dbReference type="Rhea" id="RHEA:13345"/>
        <dbReference type="Rhea" id="RHEA-COMP:10131"/>
        <dbReference type="Rhea" id="RHEA-COMP:11535"/>
        <dbReference type="ChEBI" id="CHEBI:29950"/>
        <dbReference type="ChEBI" id="CHEBI:33019"/>
        <dbReference type="ChEBI" id="CHEBI:86019"/>
        <dbReference type="ChEBI" id="CHEBI:175763"/>
        <dbReference type="EC" id="2.5.1.58"/>
    </reaction>
</comment>
<sequence length="327" mass="38818">MSEGSSDDTGAHDTWVPFKDRPEWKDVKPVPQDDGPNPVVQIAYTDQFRDVYDYFRAVVAAEEKSERALDLTKEAAELNPANYSVWNYRRNILQDLNKDLREELKYISQVIEDNPKNYQVWHHRRVIVEWLEDSSQELGFTEKILKDDAKNYHAWQHRQWCIQHFSLWDKELEYVDSLLKEDLRNNSAWNQRHFVIKNTTGFTDDVVTRELKYAQDYIRKAPNNESAWNYMKGVLLDRKLSDYPKVMEFCQELYSKQIRSPFLLACMIDCYEEMLELGKPKKEENLQKATQLCNELAEEHDTLRREYWQYMARSLASKYGTDIAGDS</sequence>
<evidence type="ECO:0000256" key="1">
    <source>
        <dbReference type="ARBA" id="ARBA00001946"/>
    </source>
</evidence>
<evidence type="ECO:0000256" key="12">
    <source>
        <dbReference type="ARBA" id="ARBA00042436"/>
    </source>
</evidence>
<evidence type="ECO:0000256" key="4">
    <source>
        <dbReference type="ARBA" id="ARBA00012702"/>
    </source>
</evidence>
<accession>A0A8S3ZZI8</accession>
<dbReference type="FunFam" id="1.25.40.120:FF:000002">
    <property type="entry name" value="Protein farnesyltransferase/geranylgeranyltransferase type-1 subunit alpha"/>
    <property type="match status" value="1"/>
</dbReference>
<evidence type="ECO:0000256" key="18">
    <source>
        <dbReference type="ARBA" id="ARBA00063604"/>
    </source>
</evidence>
<dbReference type="Proteomes" id="UP000678393">
    <property type="component" value="Unassembled WGS sequence"/>
</dbReference>
<dbReference type="EC" id="2.5.1.59" evidence="3"/>
<evidence type="ECO:0000256" key="6">
    <source>
        <dbReference type="ARBA" id="ARBA00022679"/>
    </source>
</evidence>
<dbReference type="PANTHER" id="PTHR11129">
    <property type="entry name" value="PROTEIN FARNESYLTRANSFERASE ALPHA SUBUNIT/RAB GERANYLGERANYL TRANSFERASE ALPHA SUBUNIT"/>
    <property type="match status" value="1"/>
</dbReference>
<comment type="similarity">
    <text evidence="2">Belongs to the protein prenyltransferase subunit alpha family.</text>
</comment>
<keyword evidence="5" id="KW-0637">Prenyltransferase</keyword>
<dbReference type="Pfam" id="PF01239">
    <property type="entry name" value="PPTA"/>
    <property type="match status" value="5"/>
</dbReference>
<dbReference type="InterPro" id="IPR002088">
    <property type="entry name" value="Prenyl_trans_a"/>
</dbReference>
<dbReference type="SUPFAM" id="SSF48439">
    <property type="entry name" value="Protein prenylyltransferase"/>
    <property type="match status" value="1"/>
</dbReference>
<dbReference type="EC" id="2.5.1.58" evidence="4"/>
<evidence type="ECO:0000256" key="7">
    <source>
        <dbReference type="ARBA" id="ARBA00022737"/>
    </source>
</evidence>
<evidence type="ECO:0000256" key="13">
    <source>
        <dbReference type="ARBA" id="ARBA00043086"/>
    </source>
</evidence>
<evidence type="ECO:0000313" key="21">
    <source>
        <dbReference type="EMBL" id="CAG5134939.1"/>
    </source>
</evidence>
<protein>
    <recommendedName>
        <fullName evidence="10">Protein farnesyltransferase/geranylgeranyltransferase type-1 subunit alpha</fullName>
        <ecNumber evidence="4">2.5.1.58</ecNumber>
        <ecNumber evidence="3">2.5.1.59</ecNumber>
    </recommendedName>
    <alternativeName>
        <fullName evidence="13">CAAX farnesyltransferase subunit alpha</fullName>
    </alternativeName>
    <alternativeName>
        <fullName evidence="12">FTase-alpha</fullName>
    </alternativeName>
    <alternativeName>
        <fullName evidence="11">Ras proteins prenyltransferase subunit alpha</fullName>
    </alternativeName>
    <alternativeName>
        <fullName evidence="14">Type I protein geranyl-geranyltransferase subunit alpha</fullName>
    </alternativeName>
</protein>
<evidence type="ECO:0000256" key="10">
    <source>
        <dbReference type="ARBA" id="ARBA00040965"/>
    </source>
</evidence>
<evidence type="ECO:0000256" key="16">
    <source>
        <dbReference type="ARBA" id="ARBA00050428"/>
    </source>
</evidence>
<dbReference type="GO" id="GO:0005965">
    <property type="term" value="C:protein farnesyltransferase complex"/>
    <property type="evidence" value="ECO:0007669"/>
    <property type="project" value="TreeGrafter"/>
</dbReference>
<gene>
    <name evidence="21" type="ORF">CUNI_LOCUS20497</name>
</gene>
<keyword evidence="19" id="KW-0175">Coiled coil</keyword>
<evidence type="ECO:0000256" key="17">
    <source>
        <dbReference type="ARBA" id="ARBA00055408"/>
    </source>
</evidence>
<dbReference type="OrthoDB" id="272289at2759"/>
<dbReference type="GO" id="GO:0004662">
    <property type="term" value="F:CAAX-protein geranylgeranyltransferase activity"/>
    <property type="evidence" value="ECO:0007669"/>
    <property type="project" value="UniProtKB-EC"/>
</dbReference>
<evidence type="ECO:0000256" key="20">
    <source>
        <dbReference type="SAM" id="MobiDB-lite"/>
    </source>
</evidence>
<keyword evidence="9" id="KW-0007">Acetylation</keyword>
<evidence type="ECO:0000256" key="9">
    <source>
        <dbReference type="ARBA" id="ARBA00022990"/>
    </source>
</evidence>
<evidence type="ECO:0000256" key="2">
    <source>
        <dbReference type="ARBA" id="ARBA00006734"/>
    </source>
</evidence>
<comment type="catalytic activity">
    <reaction evidence="16">
        <text>geranylgeranyl diphosphate + L-cysteinyl-[protein] = S-geranylgeranyl-L-cysteinyl-[protein] + diphosphate</text>
        <dbReference type="Rhea" id="RHEA:21240"/>
        <dbReference type="Rhea" id="RHEA-COMP:10131"/>
        <dbReference type="Rhea" id="RHEA-COMP:11537"/>
        <dbReference type="ChEBI" id="CHEBI:29950"/>
        <dbReference type="ChEBI" id="CHEBI:33019"/>
        <dbReference type="ChEBI" id="CHEBI:57533"/>
        <dbReference type="ChEBI" id="CHEBI:86021"/>
        <dbReference type="EC" id="2.5.1.59"/>
    </reaction>
</comment>
<feature type="region of interest" description="Disordered" evidence="20">
    <location>
        <begin position="1"/>
        <end position="37"/>
    </location>
</feature>
<dbReference type="Gene3D" id="1.25.40.120">
    <property type="entry name" value="Protein prenylyltransferase"/>
    <property type="match status" value="1"/>
</dbReference>
<dbReference type="GO" id="GO:0004660">
    <property type="term" value="F:protein farnesyltransferase activity"/>
    <property type="evidence" value="ECO:0007669"/>
    <property type="project" value="UniProtKB-EC"/>
</dbReference>
<comment type="function">
    <text evidence="17">Essential subunit of both the farnesyltransferase and the geranylgeranyltransferase complex. Contributes to the transfer of a farnesyl or geranylgeranyl moiety from farnesyl or geranylgeranyl diphosphate to a cysteine at the fourth position from the C-terminus of several proteins having the C-terminal sequence Cys-aliphatic-aliphatic-X. May positively regulate neuromuscular junction development downstream of MUSK via its function in RAC1 prenylation and activation.</text>
</comment>
<evidence type="ECO:0000256" key="5">
    <source>
        <dbReference type="ARBA" id="ARBA00022602"/>
    </source>
</evidence>
<name>A0A8S3ZZI8_9EUPU</name>
<comment type="caution">
    <text evidence="21">The sequence shown here is derived from an EMBL/GenBank/DDBJ whole genome shotgun (WGS) entry which is preliminary data.</text>
</comment>
<proteinExistence type="inferred from homology"/>
<dbReference type="AlphaFoldDB" id="A0A8S3ZZI8"/>
<comment type="cofactor">
    <cofactor evidence="1">
        <name>Mg(2+)</name>
        <dbReference type="ChEBI" id="CHEBI:18420"/>
    </cofactor>
</comment>
<feature type="coiled-coil region" evidence="19">
    <location>
        <begin position="279"/>
        <end position="306"/>
    </location>
</feature>
<keyword evidence="22" id="KW-1185">Reference proteome</keyword>
<evidence type="ECO:0000256" key="19">
    <source>
        <dbReference type="SAM" id="Coils"/>
    </source>
</evidence>
<dbReference type="GO" id="GO:0005953">
    <property type="term" value="C:CAAX-protein geranylgeranyltransferase complex"/>
    <property type="evidence" value="ECO:0007669"/>
    <property type="project" value="TreeGrafter"/>
</dbReference>
<comment type="subunit">
    <text evidence="18">Heterodimer of FNTA and FNTB (farnesyltransferase). Heterodimer of FNTA and PGGT1B (geranylgeranyltransferase).</text>
</comment>
<evidence type="ECO:0000256" key="14">
    <source>
        <dbReference type="ARBA" id="ARBA00043219"/>
    </source>
</evidence>
<dbReference type="PANTHER" id="PTHR11129:SF1">
    <property type="entry name" value="PROTEIN FARNESYLTRANSFERASE_GERANYLGERANYLTRANSFERASE TYPE-1 SUBUNIT ALPHA"/>
    <property type="match status" value="1"/>
</dbReference>
<dbReference type="EMBL" id="CAJHNH020007778">
    <property type="protein sequence ID" value="CAG5134939.1"/>
    <property type="molecule type" value="Genomic_DNA"/>
</dbReference>
<keyword evidence="7" id="KW-0677">Repeat</keyword>
<feature type="compositionally biased region" description="Basic and acidic residues" evidence="20">
    <location>
        <begin position="18"/>
        <end position="28"/>
    </location>
</feature>
<organism evidence="21 22">
    <name type="scientific">Candidula unifasciata</name>
    <dbReference type="NCBI Taxonomy" id="100452"/>
    <lineage>
        <taxon>Eukaryota</taxon>
        <taxon>Metazoa</taxon>
        <taxon>Spiralia</taxon>
        <taxon>Lophotrochozoa</taxon>
        <taxon>Mollusca</taxon>
        <taxon>Gastropoda</taxon>
        <taxon>Heterobranchia</taxon>
        <taxon>Euthyneura</taxon>
        <taxon>Panpulmonata</taxon>
        <taxon>Eupulmonata</taxon>
        <taxon>Stylommatophora</taxon>
        <taxon>Helicina</taxon>
        <taxon>Helicoidea</taxon>
        <taxon>Geomitridae</taxon>
        <taxon>Candidula</taxon>
    </lineage>
</organism>
<dbReference type="PROSITE" id="PS51147">
    <property type="entry name" value="PFTA"/>
    <property type="match status" value="5"/>
</dbReference>
<evidence type="ECO:0000256" key="11">
    <source>
        <dbReference type="ARBA" id="ARBA00041392"/>
    </source>
</evidence>
<evidence type="ECO:0000256" key="8">
    <source>
        <dbReference type="ARBA" id="ARBA00022842"/>
    </source>
</evidence>
<reference evidence="21" key="1">
    <citation type="submission" date="2021-04" db="EMBL/GenBank/DDBJ databases">
        <authorList>
            <consortium name="Molecular Ecology Group"/>
        </authorList>
    </citation>
    <scope>NUCLEOTIDE SEQUENCE</scope>
</reference>
<evidence type="ECO:0000313" key="22">
    <source>
        <dbReference type="Proteomes" id="UP000678393"/>
    </source>
</evidence>